<proteinExistence type="inferred from homology"/>
<dbReference type="SUPFAM" id="SSF52402">
    <property type="entry name" value="Adenine nucleotide alpha hydrolases-like"/>
    <property type="match status" value="2"/>
</dbReference>
<comment type="similarity">
    <text evidence="1">Belongs to the universal stress protein A family.</text>
</comment>
<dbReference type="STRING" id="1705562.AMS69_08760"/>
<feature type="domain" description="UspA" evidence="2">
    <location>
        <begin position="1"/>
        <end position="141"/>
    </location>
</feature>
<protein>
    <submittedName>
        <fullName evidence="3">Universal stress protein</fullName>
    </submittedName>
</protein>
<feature type="domain" description="UspA" evidence="2">
    <location>
        <begin position="152"/>
        <end position="290"/>
    </location>
</feature>
<dbReference type="Pfam" id="PF00582">
    <property type="entry name" value="Usp"/>
    <property type="match status" value="2"/>
</dbReference>
<evidence type="ECO:0000313" key="3">
    <source>
        <dbReference type="EMBL" id="KOX93997.1"/>
    </source>
</evidence>
<dbReference type="Proteomes" id="UP000037729">
    <property type="component" value="Unassembled WGS sequence"/>
</dbReference>
<evidence type="ECO:0000256" key="1">
    <source>
        <dbReference type="ARBA" id="ARBA00008791"/>
    </source>
</evidence>
<dbReference type="PRINTS" id="PR01438">
    <property type="entry name" value="UNVRSLSTRESS"/>
</dbReference>
<accession>A0A0M9AKN2</accession>
<keyword evidence="4" id="KW-1185">Reference proteome</keyword>
<dbReference type="AlphaFoldDB" id="A0A0M9AKN2"/>
<name>A0A0M9AKN2_9EURY</name>
<organism evidence="3 4">
    <name type="scientific">Haloarcula rubripromontorii</name>
    <dbReference type="NCBI Taxonomy" id="1705562"/>
    <lineage>
        <taxon>Archaea</taxon>
        <taxon>Methanobacteriati</taxon>
        <taxon>Methanobacteriota</taxon>
        <taxon>Stenosarchaea group</taxon>
        <taxon>Halobacteria</taxon>
        <taxon>Halobacteriales</taxon>
        <taxon>Haloarculaceae</taxon>
        <taxon>Haloarcula</taxon>
    </lineage>
</organism>
<dbReference type="CDD" id="cd00293">
    <property type="entry name" value="USP-like"/>
    <property type="match status" value="2"/>
</dbReference>
<sequence length="300" mass="31736">MFDSILVPTDGSEHATRAAEHGAALSRAFSATLHVMAVIDTRTAGGPFSSGELDDETRDRMTADAEETVTAITDAVDATGTVQTTIRTGNPADEICAYRDERDIDLIAMGTHGRTGVGRYLAGSVTESVVRQADVPVFTVRATEQSRATDSYDDILIPTDGSTSATAAVEPACEIAAQFDSRVHVLNVVNLGDVATGSEYTLPKDLIDTLESQGEKVTERIAARARDSGVDAVTAVVDGFPAADILDYAEENDVDLIAMGTAGRTGLNRFLMGSTTERVIRHADMPVLAVNARDQRGDAT</sequence>
<dbReference type="OrthoDB" id="105697at2157"/>
<dbReference type="EMBL" id="LIUF01000002">
    <property type="protein sequence ID" value="KOX93997.1"/>
    <property type="molecule type" value="Genomic_DNA"/>
</dbReference>
<gene>
    <name evidence="3" type="ORF">AMS69_08760</name>
</gene>
<dbReference type="Gene3D" id="3.40.50.620">
    <property type="entry name" value="HUPs"/>
    <property type="match status" value="2"/>
</dbReference>
<comment type="caution">
    <text evidence="3">The sequence shown here is derived from an EMBL/GenBank/DDBJ whole genome shotgun (WGS) entry which is preliminary data.</text>
</comment>
<reference evidence="3 4" key="1">
    <citation type="submission" date="2015-08" db="EMBL/GenBank/DDBJ databases">
        <title>Genomes of Isolates from Cabo Rojo, PR.</title>
        <authorList>
            <person name="Sanchez-Nieves R.L."/>
            <person name="Montalvo-Rodriguez R."/>
        </authorList>
    </citation>
    <scope>NUCLEOTIDE SEQUENCE [LARGE SCALE GENOMIC DNA]</scope>
    <source>
        <strain evidence="3 4">SL3</strain>
    </source>
</reference>
<evidence type="ECO:0000313" key="4">
    <source>
        <dbReference type="Proteomes" id="UP000037729"/>
    </source>
</evidence>
<dbReference type="InterPro" id="IPR006015">
    <property type="entry name" value="Universal_stress_UspA"/>
</dbReference>
<dbReference type="PATRIC" id="fig|1705562.3.peg.2836"/>
<evidence type="ECO:0000259" key="2">
    <source>
        <dbReference type="Pfam" id="PF00582"/>
    </source>
</evidence>
<dbReference type="RefSeq" id="WP_053967670.1">
    <property type="nucleotide sequence ID" value="NZ_LIUF01000002.1"/>
</dbReference>
<dbReference type="InterPro" id="IPR006016">
    <property type="entry name" value="UspA"/>
</dbReference>
<dbReference type="PANTHER" id="PTHR46268">
    <property type="entry name" value="STRESS RESPONSE PROTEIN NHAX"/>
    <property type="match status" value="1"/>
</dbReference>
<dbReference type="InterPro" id="IPR014729">
    <property type="entry name" value="Rossmann-like_a/b/a_fold"/>
</dbReference>
<dbReference type="PANTHER" id="PTHR46268:SF6">
    <property type="entry name" value="UNIVERSAL STRESS PROTEIN UP12"/>
    <property type="match status" value="1"/>
</dbReference>